<keyword evidence="3" id="KW-1185">Reference proteome</keyword>
<dbReference type="EMBL" id="PDEP01000024">
    <property type="protein sequence ID" value="PEN04633.1"/>
    <property type="molecule type" value="Genomic_DNA"/>
</dbReference>
<evidence type="ECO:0000313" key="2">
    <source>
        <dbReference type="EMBL" id="PEN04633.1"/>
    </source>
</evidence>
<protein>
    <submittedName>
        <fullName evidence="2">Uncharacterized protein</fullName>
    </submittedName>
</protein>
<name>A0A2H3P1J1_9BACT</name>
<reference evidence="2 3" key="1">
    <citation type="submission" date="2017-10" db="EMBL/GenBank/DDBJ databases">
        <title>Draft genome of Longimonas halophila.</title>
        <authorList>
            <person name="Goh K.M."/>
            <person name="Shamsir M.S."/>
            <person name="Lim S.W."/>
        </authorList>
    </citation>
    <scope>NUCLEOTIDE SEQUENCE [LARGE SCALE GENOMIC DNA]</scope>
    <source>
        <strain evidence="2 3">KCTC 42399</strain>
    </source>
</reference>
<organism evidence="2 3">
    <name type="scientific">Longimonas halophila</name>
    <dbReference type="NCBI Taxonomy" id="1469170"/>
    <lineage>
        <taxon>Bacteria</taxon>
        <taxon>Pseudomonadati</taxon>
        <taxon>Rhodothermota</taxon>
        <taxon>Rhodothermia</taxon>
        <taxon>Rhodothermales</taxon>
        <taxon>Salisaetaceae</taxon>
        <taxon>Longimonas</taxon>
    </lineage>
</organism>
<proteinExistence type="predicted"/>
<sequence length="199" mass="21312">MTIKDTDGDPDTVHFLGSELASVLGVRPQILSKAVRKGFKSKGEPVADWAVWQVGGKRLGGYDVPMEKAEELLPASVWHKLKENGEAELADVVEPGRRASDIEDELELLAERGDGPALEALRQVLVRAAEAVGTCAASARELPSHIEEAADLTEAEVDTLVAMCRARINDALREEASIEGTPSEEALSEEALSEEAPSS</sequence>
<dbReference type="RefSeq" id="WP_098063484.1">
    <property type="nucleotide sequence ID" value="NZ_PDEP01000024.1"/>
</dbReference>
<dbReference type="AlphaFoldDB" id="A0A2H3P1J1"/>
<accession>A0A2H3P1J1</accession>
<dbReference type="Proteomes" id="UP000221024">
    <property type="component" value="Unassembled WGS sequence"/>
</dbReference>
<gene>
    <name evidence="2" type="ORF">CRI93_14840</name>
</gene>
<dbReference type="OrthoDB" id="9836064at2"/>
<evidence type="ECO:0000313" key="3">
    <source>
        <dbReference type="Proteomes" id="UP000221024"/>
    </source>
</evidence>
<feature type="region of interest" description="Disordered" evidence="1">
    <location>
        <begin position="174"/>
        <end position="199"/>
    </location>
</feature>
<evidence type="ECO:0000256" key="1">
    <source>
        <dbReference type="SAM" id="MobiDB-lite"/>
    </source>
</evidence>
<comment type="caution">
    <text evidence="2">The sequence shown here is derived from an EMBL/GenBank/DDBJ whole genome shotgun (WGS) entry which is preliminary data.</text>
</comment>